<evidence type="ECO:0000313" key="2">
    <source>
        <dbReference type="EMBL" id="CAK0879773.1"/>
    </source>
</evidence>
<feature type="compositionally biased region" description="Low complexity" evidence="1">
    <location>
        <begin position="163"/>
        <end position="179"/>
    </location>
</feature>
<feature type="compositionally biased region" description="Low complexity" evidence="1">
    <location>
        <begin position="324"/>
        <end position="338"/>
    </location>
</feature>
<sequence>MDMGGTARWVDNDGLMDTDAVHKQAMENAKPAAINDAVNHDGHQQHHEVIWQLQEMTDSKQVDWIDMLHKISDKLNEGNENASMASAAVDSGAREQEIRRPKQQIEELKQANEDLRAHCRASLSGSASKQVGPAVETRLIVSRPAAEPPKGRAGRPHCGAKPASPRSVSTASTSSTSNASEHHAAQLHALPRQPAPGTPAHASLTVGRLQEAKALSDRLALSPGPSQAPPEWQASRSTARLTLEVEISEGGDGLEGDWRLSGVHVGSAGDDLGTPGGEEAVGPERAGRQEAPPEETPSSPPAGPAAEPAEQGGLEDLAPPPSPSAASELAESPAAKAPRTPRCGARPSEVLRSALTRRESQEIEAQELDFVWNGGDRPLSEKSGPLTVYDLAVSSFQQLH</sequence>
<proteinExistence type="predicted"/>
<feature type="compositionally biased region" description="Pro residues" evidence="1">
    <location>
        <begin position="294"/>
        <end position="303"/>
    </location>
</feature>
<name>A0ABN9W468_9DINO</name>
<comment type="caution">
    <text evidence="2">The sequence shown here is derived from an EMBL/GenBank/DDBJ whole genome shotgun (WGS) entry which is preliminary data.</text>
</comment>
<protein>
    <submittedName>
        <fullName evidence="2">Uncharacterized protein</fullName>
    </submittedName>
</protein>
<feature type="region of interest" description="Disordered" evidence="1">
    <location>
        <begin position="250"/>
        <end position="361"/>
    </location>
</feature>
<accession>A0ABN9W468</accession>
<organism evidence="2 3">
    <name type="scientific">Prorocentrum cordatum</name>
    <dbReference type="NCBI Taxonomy" id="2364126"/>
    <lineage>
        <taxon>Eukaryota</taxon>
        <taxon>Sar</taxon>
        <taxon>Alveolata</taxon>
        <taxon>Dinophyceae</taxon>
        <taxon>Prorocentrales</taxon>
        <taxon>Prorocentraceae</taxon>
        <taxon>Prorocentrum</taxon>
    </lineage>
</organism>
<keyword evidence="3" id="KW-1185">Reference proteome</keyword>
<dbReference type="EMBL" id="CAUYUJ010018000">
    <property type="protein sequence ID" value="CAK0879773.1"/>
    <property type="molecule type" value="Genomic_DNA"/>
</dbReference>
<gene>
    <name evidence="2" type="ORF">PCOR1329_LOCUS63103</name>
</gene>
<evidence type="ECO:0000313" key="3">
    <source>
        <dbReference type="Proteomes" id="UP001189429"/>
    </source>
</evidence>
<reference evidence="2" key="1">
    <citation type="submission" date="2023-10" db="EMBL/GenBank/DDBJ databases">
        <authorList>
            <person name="Chen Y."/>
            <person name="Shah S."/>
            <person name="Dougan E. K."/>
            <person name="Thang M."/>
            <person name="Chan C."/>
        </authorList>
    </citation>
    <scope>NUCLEOTIDE SEQUENCE [LARGE SCALE GENOMIC DNA]</scope>
</reference>
<feature type="region of interest" description="Disordered" evidence="1">
    <location>
        <begin position="141"/>
        <end position="185"/>
    </location>
</feature>
<feature type="region of interest" description="Disordered" evidence="1">
    <location>
        <begin position="216"/>
        <end position="235"/>
    </location>
</feature>
<dbReference type="Proteomes" id="UP001189429">
    <property type="component" value="Unassembled WGS sequence"/>
</dbReference>
<evidence type="ECO:0000256" key="1">
    <source>
        <dbReference type="SAM" id="MobiDB-lite"/>
    </source>
</evidence>